<proteinExistence type="inferred from homology"/>
<sequence>MSSNSSASETETTPLRRPDYQQNVDVVHIKPINSFIATTATSLTNTNNQNDLINLATTTVVITNNHNNHNNNNNSNNNSVEVRLNNNNNNNNNSNHHHHHQQQQQQYLHNNSIISKNSANRRSNDNNTGNFSEQFLTMETNKRILYRVGLDAIILMCVGLPILLFFIWGDPYKRGFFCDDESLMHPFKDSTIKSWMLYVIGLLIPIGVMLLVEILQSRHNERISNGNSTSRRYVFMDYEIPDWMLEAYKKIGIFGFGVLVTQLTTDIAKYSIGRLRPHFFAVCQPIMPDGTTCASFLNQHKYIMDFHCKGLGSTERMLKEARLSFPSGHSSFSFFTMVYLAMYLQSRMTWQGSKLLRHFLQFCFIMVAWYTALSRVSDYKHHWSDVLAGTVIGSLLAIVVANYVSDLFSNKKNCKTYVLPQTAQDVTQTT</sequence>
<dbReference type="InterPro" id="IPR043216">
    <property type="entry name" value="PAP-like"/>
</dbReference>
<evidence type="ECO:0000313" key="9">
    <source>
        <dbReference type="Proteomes" id="UP000092443"/>
    </source>
</evidence>
<dbReference type="Gene3D" id="1.20.144.10">
    <property type="entry name" value="Phosphatidic acid phosphatase type 2/haloperoxidase"/>
    <property type="match status" value="1"/>
</dbReference>
<evidence type="ECO:0000313" key="10">
    <source>
        <dbReference type="RefSeq" id="XP_037891481.1"/>
    </source>
</evidence>
<evidence type="ECO:0000256" key="3">
    <source>
        <dbReference type="ARBA" id="ARBA00022692"/>
    </source>
</evidence>
<keyword evidence="3 7" id="KW-0812">Transmembrane</keyword>
<feature type="transmembrane region" description="Helical" evidence="7">
    <location>
        <begin position="144"/>
        <end position="168"/>
    </location>
</feature>
<organism evidence="9 10">
    <name type="scientific">Glossina fuscipes</name>
    <dbReference type="NCBI Taxonomy" id="7396"/>
    <lineage>
        <taxon>Eukaryota</taxon>
        <taxon>Metazoa</taxon>
        <taxon>Ecdysozoa</taxon>
        <taxon>Arthropoda</taxon>
        <taxon>Hexapoda</taxon>
        <taxon>Insecta</taxon>
        <taxon>Pterygota</taxon>
        <taxon>Neoptera</taxon>
        <taxon>Endopterygota</taxon>
        <taxon>Diptera</taxon>
        <taxon>Brachycera</taxon>
        <taxon>Muscomorpha</taxon>
        <taxon>Hippoboscoidea</taxon>
        <taxon>Glossinidae</taxon>
        <taxon>Glossina</taxon>
    </lineage>
</organism>
<dbReference type="SUPFAM" id="SSF48317">
    <property type="entry name" value="Acid phosphatase/Vanadium-dependent haloperoxidase"/>
    <property type="match status" value="1"/>
</dbReference>
<evidence type="ECO:0000259" key="8">
    <source>
        <dbReference type="SMART" id="SM00014"/>
    </source>
</evidence>
<dbReference type="Proteomes" id="UP000092443">
    <property type="component" value="Unplaced"/>
</dbReference>
<evidence type="ECO:0000256" key="5">
    <source>
        <dbReference type="ARBA" id="ARBA00023136"/>
    </source>
</evidence>
<accession>A0A9C6DLA2</accession>
<feature type="transmembrane region" description="Helical" evidence="7">
    <location>
        <begin position="385"/>
        <end position="404"/>
    </location>
</feature>
<keyword evidence="5 7" id="KW-0472">Membrane</keyword>
<feature type="compositionally biased region" description="Low complexity" evidence="6">
    <location>
        <begin position="64"/>
        <end position="94"/>
    </location>
</feature>
<evidence type="ECO:0000256" key="1">
    <source>
        <dbReference type="ARBA" id="ARBA00004141"/>
    </source>
</evidence>
<dbReference type="PANTHER" id="PTHR10165">
    <property type="entry name" value="LIPID PHOSPHATE PHOSPHATASE"/>
    <property type="match status" value="1"/>
</dbReference>
<dbReference type="CDD" id="cd03384">
    <property type="entry name" value="PAP2_wunen"/>
    <property type="match status" value="1"/>
</dbReference>
<dbReference type="GO" id="GO:0046839">
    <property type="term" value="P:phospholipid dephosphorylation"/>
    <property type="evidence" value="ECO:0007669"/>
    <property type="project" value="TreeGrafter"/>
</dbReference>
<dbReference type="KEGG" id="gfs:119638650"/>
<comment type="similarity">
    <text evidence="2">Belongs to the PA-phosphatase related phosphoesterase family.</text>
</comment>
<evidence type="ECO:0000256" key="4">
    <source>
        <dbReference type="ARBA" id="ARBA00022989"/>
    </source>
</evidence>
<dbReference type="GeneID" id="119638650"/>
<feature type="domain" description="Phosphatidic acid phosphatase type 2/haloperoxidase" evidence="8">
    <location>
        <begin position="251"/>
        <end position="401"/>
    </location>
</feature>
<gene>
    <name evidence="10" type="primary">LOC119638650</name>
</gene>
<dbReference type="GO" id="GO:0006644">
    <property type="term" value="P:phospholipid metabolic process"/>
    <property type="evidence" value="ECO:0007669"/>
    <property type="project" value="InterPro"/>
</dbReference>
<dbReference type="SMART" id="SM00014">
    <property type="entry name" value="acidPPc"/>
    <property type="match status" value="1"/>
</dbReference>
<dbReference type="Pfam" id="PF01569">
    <property type="entry name" value="PAP2"/>
    <property type="match status" value="1"/>
</dbReference>
<dbReference type="FunFam" id="1.20.144.10:FF:000036">
    <property type="entry name" value="Putative phosphatidate phosphatase"/>
    <property type="match status" value="1"/>
</dbReference>
<dbReference type="InterPro" id="IPR036938">
    <property type="entry name" value="PAP2/HPO_sf"/>
</dbReference>
<evidence type="ECO:0000256" key="7">
    <source>
        <dbReference type="SAM" id="Phobius"/>
    </source>
</evidence>
<dbReference type="RefSeq" id="XP_037891481.1">
    <property type="nucleotide sequence ID" value="XM_038035553.1"/>
</dbReference>
<dbReference type="InterPro" id="IPR000326">
    <property type="entry name" value="PAP2/HPO"/>
</dbReference>
<protein>
    <submittedName>
        <fullName evidence="10">Phosphatidate phosphatase isoform X1</fullName>
    </submittedName>
</protein>
<dbReference type="GO" id="GO:0008195">
    <property type="term" value="F:phosphatidate phosphatase activity"/>
    <property type="evidence" value="ECO:0007669"/>
    <property type="project" value="TreeGrafter"/>
</dbReference>
<dbReference type="GO" id="GO:0007165">
    <property type="term" value="P:signal transduction"/>
    <property type="evidence" value="ECO:0007669"/>
    <property type="project" value="TreeGrafter"/>
</dbReference>
<comment type="subcellular location">
    <subcellularLocation>
        <location evidence="1">Membrane</location>
        <topology evidence="1">Multi-pass membrane protein</topology>
    </subcellularLocation>
</comment>
<dbReference type="GO" id="GO:0005886">
    <property type="term" value="C:plasma membrane"/>
    <property type="evidence" value="ECO:0007669"/>
    <property type="project" value="TreeGrafter"/>
</dbReference>
<dbReference type="PANTHER" id="PTHR10165:SF197">
    <property type="entry name" value="FI04477P-RELATED"/>
    <property type="match status" value="1"/>
</dbReference>
<feature type="transmembrane region" description="Helical" evidence="7">
    <location>
        <begin position="195"/>
        <end position="215"/>
    </location>
</feature>
<reference evidence="10" key="1">
    <citation type="submission" date="2025-08" db="UniProtKB">
        <authorList>
            <consortium name="RefSeq"/>
        </authorList>
    </citation>
    <scope>IDENTIFICATION</scope>
    <source>
        <tissue evidence="10">Whole body pupa</tissue>
    </source>
</reference>
<dbReference type="AlphaFoldDB" id="A0A9C6DLA2"/>
<feature type="transmembrane region" description="Helical" evidence="7">
    <location>
        <begin position="355"/>
        <end position="373"/>
    </location>
</feature>
<evidence type="ECO:0000256" key="6">
    <source>
        <dbReference type="SAM" id="MobiDB-lite"/>
    </source>
</evidence>
<feature type="region of interest" description="Disordered" evidence="6">
    <location>
        <begin position="64"/>
        <end position="107"/>
    </location>
</feature>
<evidence type="ECO:0000256" key="2">
    <source>
        <dbReference type="ARBA" id="ARBA00008816"/>
    </source>
</evidence>
<keyword evidence="9" id="KW-1185">Reference proteome</keyword>
<name>A0A9C6DLA2_9MUSC</name>
<keyword evidence="4 7" id="KW-1133">Transmembrane helix</keyword>